<reference evidence="2" key="1">
    <citation type="journal article" date="2023" name="IScience">
        <title>Live-bearing cockroach genome reveals convergent evolutionary mechanisms linked to viviparity in insects and beyond.</title>
        <authorList>
            <person name="Fouks B."/>
            <person name="Harrison M.C."/>
            <person name="Mikhailova A.A."/>
            <person name="Marchal E."/>
            <person name="English S."/>
            <person name="Carruthers M."/>
            <person name="Jennings E.C."/>
            <person name="Chiamaka E.L."/>
            <person name="Frigard R.A."/>
            <person name="Pippel M."/>
            <person name="Attardo G.M."/>
            <person name="Benoit J.B."/>
            <person name="Bornberg-Bauer E."/>
            <person name="Tobe S.S."/>
        </authorList>
    </citation>
    <scope>NUCLEOTIDE SEQUENCE</scope>
    <source>
        <strain evidence="2">Stay&amp;Tobe</strain>
    </source>
</reference>
<proteinExistence type="predicted"/>
<feature type="transmembrane region" description="Helical" evidence="1">
    <location>
        <begin position="20"/>
        <end position="47"/>
    </location>
</feature>
<dbReference type="Proteomes" id="UP001233999">
    <property type="component" value="Unassembled WGS sequence"/>
</dbReference>
<evidence type="ECO:0000313" key="3">
    <source>
        <dbReference type="Proteomes" id="UP001233999"/>
    </source>
</evidence>
<accession>A0AAD8E3K9</accession>
<gene>
    <name evidence="2" type="ORF">L9F63_025714</name>
</gene>
<sequence length="144" mass="17010">MGISSLKTTVNSLEIIFFKIIIYLYCFTHPIKLTGGNCIMPFFSCIMHRLNWRNAFSEYLQFQMVQFVLIFAHQFQIVFYKDCNYPRGFMVWIGLHGVMFLFLFSDFYKTVTLRAQPKAETLVLACLLWKIRRTAMAMVLQDMS</sequence>
<organism evidence="2 3">
    <name type="scientific">Diploptera punctata</name>
    <name type="common">Pacific beetle cockroach</name>
    <dbReference type="NCBI Taxonomy" id="6984"/>
    <lineage>
        <taxon>Eukaryota</taxon>
        <taxon>Metazoa</taxon>
        <taxon>Ecdysozoa</taxon>
        <taxon>Arthropoda</taxon>
        <taxon>Hexapoda</taxon>
        <taxon>Insecta</taxon>
        <taxon>Pterygota</taxon>
        <taxon>Neoptera</taxon>
        <taxon>Polyneoptera</taxon>
        <taxon>Dictyoptera</taxon>
        <taxon>Blattodea</taxon>
        <taxon>Blaberoidea</taxon>
        <taxon>Blaberidae</taxon>
        <taxon>Diplopterinae</taxon>
        <taxon>Diploptera</taxon>
    </lineage>
</organism>
<keyword evidence="1" id="KW-1133">Transmembrane helix</keyword>
<evidence type="ECO:0000256" key="1">
    <source>
        <dbReference type="SAM" id="Phobius"/>
    </source>
</evidence>
<feature type="transmembrane region" description="Helical" evidence="1">
    <location>
        <begin position="89"/>
        <end position="108"/>
    </location>
</feature>
<name>A0AAD8E3K9_DIPPU</name>
<evidence type="ECO:0008006" key="4">
    <source>
        <dbReference type="Google" id="ProtNLM"/>
    </source>
</evidence>
<comment type="caution">
    <text evidence="2">The sequence shown here is derived from an EMBL/GenBank/DDBJ whole genome shotgun (WGS) entry which is preliminary data.</text>
</comment>
<keyword evidence="3" id="KW-1185">Reference proteome</keyword>
<evidence type="ECO:0000313" key="2">
    <source>
        <dbReference type="EMBL" id="KAJ9575337.1"/>
    </source>
</evidence>
<keyword evidence="1" id="KW-0812">Transmembrane</keyword>
<protein>
    <recommendedName>
        <fullName evidence="4">Very-long-chain 3-oxoacyl-CoA synthase</fullName>
    </recommendedName>
</protein>
<dbReference type="EMBL" id="JASPKZ010009968">
    <property type="protein sequence ID" value="KAJ9575337.1"/>
    <property type="molecule type" value="Genomic_DNA"/>
</dbReference>
<keyword evidence="1" id="KW-0472">Membrane</keyword>
<dbReference type="AlphaFoldDB" id="A0AAD8E3K9"/>
<reference evidence="2" key="2">
    <citation type="submission" date="2023-05" db="EMBL/GenBank/DDBJ databases">
        <authorList>
            <person name="Fouks B."/>
        </authorList>
    </citation>
    <scope>NUCLEOTIDE SEQUENCE</scope>
    <source>
        <strain evidence="2">Stay&amp;Tobe</strain>
        <tissue evidence="2">Testes</tissue>
    </source>
</reference>